<evidence type="ECO:0000256" key="3">
    <source>
        <dbReference type="ARBA" id="ARBA00022989"/>
    </source>
</evidence>
<reference evidence="7" key="1">
    <citation type="submission" date="2017-09" db="EMBL/GenBank/DDBJ databases">
        <authorList>
            <person name="Varghese N."/>
            <person name="Submissions S."/>
        </authorList>
    </citation>
    <scope>NUCLEOTIDE SEQUENCE [LARGE SCALE GENOMIC DNA]</scope>
    <source>
        <strain evidence="7">DSM 25885</strain>
    </source>
</reference>
<feature type="transmembrane region" description="Helical" evidence="5">
    <location>
        <begin position="131"/>
        <end position="153"/>
    </location>
</feature>
<feature type="transmembrane region" description="Helical" evidence="5">
    <location>
        <begin position="235"/>
        <end position="253"/>
    </location>
</feature>
<dbReference type="AlphaFoldDB" id="A0A285MUS2"/>
<sequence length="287" mass="32482">MKGTAYLVQATIILLWWLGLSISPNLFAAFQFPEISSLAFNSFFAPDIIIITVLSIVRAYRPIRDLELIILGGFAYGSFYCLNASILSGGGYLATTIMLLGLGYNLFLVYYDYTFKESKSSKIWVNALKTFVQIVCVWIITLVFFPWVIMQAFEIDIVFNNTNAIPSIILFLFSSFLGLFSAYTFVKKGEGTPLPIDQTKKLVINGPYKYVRNPMAIAGMGQGIAVSLYFNSIHILVYALIGGLIWHLVVKPIEEKNMINRFGEDYLMYQKKVRCWIPTLKTQQSNK</sequence>
<feature type="transmembrane region" description="Helical" evidence="5">
    <location>
        <begin position="38"/>
        <end position="56"/>
    </location>
</feature>
<dbReference type="GO" id="GO:0012505">
    <property type="term" value="C:endomembrane system"/>
    <property type="evidence" value="ECO:0007669"/>
    <property type="project" value="UniProtKB-SubCell"/>
</dbReference>
<keyword evidence="4 5" id="KW-0472">Membrane</keyword>
<proteinExistence type="predicted"/>
<accession>A0A285MUS2</accession>
<evidence type="ECO:0000313" key="6">
    <source>
        <dbReference type="EMBL" id="SNZ00924.1"/>
    </source>
</evidence>
<keyword evidence="2 5" id="KW-0812">Transmembrane</keyword>
<dbReference type="RefSeq" id="WP_097046382.1">
    <property type="nucleotide sequence ID" value="NZ_OBEH01000004.1"/>
</dbReference>
<comment type="subcellular location">
    <subcellularLocation>
        <location evidence="1">Endomembrane system</location>
        <topology evidence="1">Multi-pass membrane protein</topology>
    </subcellularLocation>
</comment>
<keyword evidence="6" id="KW-0489">Methyltransferase</keyword>
<dbReference type="EMBL" id="OBEH01000004">
    <property type="protein sequence ID" value="SNZ00924.1"/>
    <property type="molecule type" value="Genomic_DNA"/>
</dbReference>
<dbReference type="Gene3D" id="1.20.120.1630">
    <property type="match status" value="1"/>
</dbReference>
<feature type="transmembrane region" description="Helical" evidence="5">
    <location>
        <begin position="68"/>
        <end position="86"/>
    </location>
</feature>
<keyword evidence="3 5" id="KW-1133">Transmembrane helix</keyword>
<feature type="transmembrane region" description="Helical" evidence="5">
    <location>
        <begin position="165"/>
        <end position="186"/>
    </location>
</feature>
<organism evidence="6 7">
    <name type="scientific">Flagellimonas pacifica</name>
    <dbReference type="NCBI Taxonomy" id="1247520"/>
    <lineage>
        <taxon>Bacteria</taxon>
        <taxon>Pseudomonadati</taxon>
        <taxon>Bacteroidota</taxon>
        <taxon>Flavobacteriia</taxon>
        <taxon>Flavobacteriales</taxon>
        <taxon>Flavobacteriaceae</taxon>
        <taxon>Flagellimonas</taxon>
    </lineage>
</organism>
<gene>
    <name evidence="6" type="ORF">SAMN06265377_2752</name>
</gene>
<keyword evidence="7" id="KW-1185">Reference proteome</keyword>
<evidence type="ECO:0000256" key="2">
    <source>
        <dbReference type="ARBA" id="ARBA00022692"/>
    </source>
</evidence>
<keyword evidence="6" id="KW-0808">Transferase</keyword>
<dbReference type="InterPro" id="IPR007318">
    <property type="entry name" value="Phopholipid_MeTrfase"/>
</dbReference>
<evidence type="ECO:0000313" key="7">
    <source>
        <dbReference type="Proteomes" id="UP000219048"/>
    </source>
</evidence>
<dbReference type="Pfam" id="PF04191">
    <property type="entry name" value="PEMT"/>
    <property type="match status" value="1"/>
</dbReference>
<feature type="transmembrane region" description="Helical" evidence="5">
    <location>
        <begin position="92"/>
        <end position="111"/>
    </location>
</feature>
<protein>
    <submittedName>
        <fullName evidence="6">Protein-S-isoprenylcysteine O-methyltransferase Ste14</fullName>
    </submittedName>
</protein>
<evidence type="ECO:0000256" key="4">
    <source>
        <dbReference type="ARBA" id="ARBA00023136"/>
    </source>
</evidence>
<dbReference type="OrthoDB" id="9809773at2"/>
<dbReference type="Proteomes" id="UP000219048">
    <property type="component" value="Unassembled WGS sequence"/>
</dbReference>
<evidence type="ECO:0000256" key="1">
    <source>
        <dbReference type="ARBA" id="ARBA00004127"/>
    </source>
</evidence>
<dbReference type="GO" id="GO:0032259">
    <property type="term" value="P:methylation"/>
    <property type="evidence" value="ECO:0007669"/>
    <property type="project" value="UniProtKB-KW"/>
</dbReference>
<name>A0A285MUS2_9FLAO</name>
<evidence type="ECO:0000256" key="5">
    <source>
        <dbReference type="SAM" id="Phobius"/>
    </source>
</evidence>
<dbReference type="GO" id="GO:0008168">
    <property type="term" value="F:methyltransferase activity"/>
    <property type="evidence" value="ECO:0007669"/>
    <property type="project" value="UniProtKB-KW"/>
</dbReference>